<dbReference type="InterPro" id="IPR013325">
    <property type="entry name" value="RNA_pol_sigma_r2"/>
</dbReference>
<dbReference type="PANTHER" id="PTHR30173">
    <property type="entry name" value="SIGMA 19 FACTOR"/>
    <property type="match status" value="1"/>
</dbReference>
<dbReference type="CDD" id="cd06171">
    <property type="entry name" value="Sigma70_r4"/>
    <property type="match status" value="1"/>
</dbReference>
<accession>A0A8H9L3K1</accession>
<dbReference type="NCBIfam" id="TIGR02937">
    <property type="entry name" value="sigma70-ECF"/>
    <property type="match status" value="1"/>
</dbReference>
<evidence type="ECO:0000256" key="2">
    <source>
        <dbReference type="ARBA" id="ARBA00011344"/>
    </source>
</evidence>
<keyword evidence="8" id="KW-0240">DNA-directed RNA polymerase</keyword>
<dbReference type="Pfam" id="PF08281">
    <property type="entry name" value="Sigma70_r4_2"/>
    <property type="match status" value="1"/>
</dbReference>
<dbReference type="AlphaFoldDB" id="A0A8H9L3K1"/>
<comment type="similarity">
    <text evidence="1">Belongs to the sigma-70 factor family. ECF subfamily.</text>
</comment>
<dbReference type="InterPro" id="IPR052704">
    <property type="entry name" value="ECF_Sigma-70_Domain"/>
</dbReference>
<evidence type="ECO:0000256" key="4">
    <source>
        <dbReference type="ARBA" id="ARBA00023082"/>
    </source>
</evidence>
<proteinExistence type="inferred from homology"/>
<dbReference type="PANTHER" id="PTHR30173:SF36">
    <property type="entry name" value="ECF RNA POLYMERASE SIGMA FACTOR SIGJ"/>
    <property type="match status" value="1"/>
</dbReference>
<dbReference type="NCBIfam" id="TIGR02957">
    <property type="entry name" value="SigX4"/>
    <property type="match status" value="1"/>
</dbReference>
<dbReference type="RefSeq" id="WP_171107282.1">
    <property type="nucleotide sequence ID" value="NZ_BMPT01000002.1"/>
</dbReference>
<keyword evidence="5" id="KW-0804">Transcription</keyword>
<reference evidence="8" key="2">
    <citation type="submission" date="2020-09" db="EMBL/GenBank/DDBJ databases">
        <authorList>
            <person name="Sun Q."/>
            <person name="Ohkuma M."/>
        </authorList>
    </citation>
    <scope>NUCLEOTIDE SEQUENCE</scope>
    <source>
        <strain evidence="8">JCM 3051</strain>
    </source>
</reference>
<dbReference type="GO" id="GO:0006352">
    <property type="term" value="P:DNA-templated transcription initiation"/>
    <property type="evidence" value="ECO:0007669"/>
    <property type="project" value="InterPro"/>
</dbReference>
<gene>
    <name evidence="8" type="ORF">GCM10010102_07340</name>
</gene>
<dbReference type="InterPro" id="IPR014303">
    <property type="entry name" value="RNA_pol_sigma-70_ECF"/>
</dbReference>
<dbReference type="Gene3D" id="3.10.450.50">
    <property type="match status" value="1"/>
</dbReference>
<dbReference type="GO" id="GO:0016987">
    <property type="term" value="F:sigma factor activity"/>
    <property type="evidence" value="ECO:0007669"/>
    <property type="project" value="UniProtKB-KW"/>
</dbReference>
<dbReference type="GO" id="GO:0000428">
    <property type="term" value="C:DNA-directed RNA polymerase complex"/>
    <property type="evidence" value="ECO:0007669"/>
    <property type="project" value="UniProtKB-KW"/>
</dbReference>
<feature type="domain" description="RNA polymerase sigma factor 70 region 4 type 2" evidence="7">
    <location>
        <begin position="114"/>
        <end position="165"/>
    </location>
</feature>
<dbReference type="GO" id="GO:0003677">
    <property type="term" value="F:DNA binding"/>
    <property type="evidence" value="ECO:0007669"/>
    <property type="project" value="InterPro"/>
</dbReference>
<dbReference type="SUPFAM" id="SSF88659">
    <property type="entry name" value="Sigma3 and sigma4 domains of RNA polymerase sigma factors"/>
    <property type="match status" value="1"/>
</dbReference>
<evidence type="ECO:0000313" key="9">
    <source>
        <dbReference type="Proteomes" id="UP000655589"/>
    </source>
</evidence>
<dbReference type="Gene3D" id="1.10.1740.10">
    <property type="match status" value="1"/>
</dbReference>
<keyword evidence="9" id="KW-1185">Reference proteome</keyword>
<dbReference type="InterPro" id="IPR036388">
    <property type="entry name" value="WH-like_DNA-bd_sf"/>
</dbReference>
<dbReference type="SUPFAM" id="SSF54427">
    <property type="entry name" value="NTF2-like"/>
    <property type="match status" value="1"/>
</dbReference>
<dbReference type="Gene3D" id="1.10.10.10">
    <property type="entry name" value="Winged helix-like DNA-binding domain superfamily/Winged helix DNA-binding domain"/>
    <property type="match status" value="1"/>
</dbReference>
<evidence type="ECO:0000313" key="8">
    <source>
        <dbReference type="EMBL" id="GGM14400.1"/>
    </source>
</evidence>
<dbReference type="Pfam" id="PF04542">
    <property type="entry name" value="Sigma70_r2"/>
    <property type="match status" value="1"/>
</dbReference>
<protein>
    <submittedName>
        <fullName evidence="8">DNA-directed RNA polymerase sigma-70 factor</fullName>
    </submittedName>
</protein>
<keyword evidence="3" id="KW-0805">Transcription regulation</keyword>
<name>A0A8H9L3K1_9MICO</name>
<dbReference type="EMBL" id="BMPT01000002">
    <property type="protein sequence ID" value="GGM14400.1"/>
    <property type="molecule type" value="Genomic_DNA"/>
</dbReference>
<evidence type="ECO:0000256" key="1">
    <source>
        <dbReference type="ARBA" id="ARBA00010641"/>
    </source>
</evidence>
<reference evidence="8" key="1">
    <citation type="journal article" date="2014" name="Int. J. Syst. Evol. Microbiol.">
        <title>Complete genome sequence of Corynebacterium casei LMG S-19264T (=DSM 44701T), isolated from a smear-ripened cheese.</title>
        <authorList>
            <consortium name="US DOE Joint Genome Institute (JGI-PGF)"/>
            <person name="Walter F."/>
            <person name="Albersmeier A."/>
            <person name="Kalinowski J."/>
            <person name="Ruckert C."/>
        </authorList>
    </citation>
    <scope>NUCLEOTIDE SEQUENCE</scope>
    <source>
        <strain evidence="8">JCM 3051</strain>
    </source>
</reference>
<dbReference type="NCBIfam" id="NF007214">
    <property type="entry name" value="PRK09636.1"/>
    <property type="match status" value="1"/>
</dbReference>
<evidence type="ECO:0000256" key="5">
    <source>
        <dbReference type="ARBA" id="ARBA00023163"/>
    </source>
</evidence>
<organism evidence="8 9">
    <name type="scientific">Promicromonospora citrea</name>
    <dbReference type="NCBI Taxonomy" id="43677"/>
    <lineage>
        <taxon>Bacteria</taxon>
        <taxon>Bacillati</taxon>
        <taxon>Actinomycetota</taxon>
        <taxon>Actinomycetes</taxon>
        <taxon>Micrococcales</taxon>
        <taxon>Promicromonosporaceae</taxon>
        <taxon>Promicromonospora</taxon>
    </lineage>
</organism>
<dbReference type="SUPFAM" id="SSF88946">
    <property type="entry name" value="Sigma2 domain of RNA polymerase sigma factors"/>
    <property type="match status" value="1"/>
</dbReference>
<dbReference type="InterPro" id="IPR032710">
    <property type="entry name" value="NTF2-like_dom_sf"/>
</dbReference>
<sequence>MTTQPLRPGDLDTFEASRPRLEAIAYRLLGSASEAEDAVQETYLRWEAADRAQIRVPEAWLTRVLTNLCLTQLTSARARREVYVGQWLPEPVLGGDPMLGPADTAEQRDSVSTAVLLLMERLAPTERAVYVLREAFGYSHAEIADLVGLSEAASQQALHRARQHLAERRARAAVDAAEARPVVEEFLAAATSGRLEPLVRLLTEDAQGVGDGGGTVAARRTPVLGATAVARFLRGLFRPADAKRAQLGGSPDVYAWTANGMPALVGVVGEQVVGVMTLEVTDEGIAAVRTQVNPDKLGRAARQWAAADHGEPLVRGW</sequence>
<evidence type="ECO:0000259" key="7">
    <source>
        <dbReference type="Pfam" id="PF08281"/>
    </source>
</evidence>
<dbReference type="InterPro" id="IPR013324">
    <property type="entry name" value="RNA_pol_sigma_r3/r4-like"/>
</dbReference>
<dbReference type="Proteomes" id="UP000655589">
    <property type="component" value="Unassembled WGS sequence"/>
</dbReference>
<dbReference type="InterPro" id="IPR014284">
    <property type="entry name" value="RNA_pol_sigma-70_dom"/>
</dbReference>
<evidence type="ECO:0000256" key="3">
    <source>
        <dbReference type="ARBA" id="ARBA00023015"/>
    </source>
</evidence>
<dbReference type="InterPro" id="IPR007627">
    <property type="entry name" value="RNA_pol_sigma70_r2"/>
</dbReference>
<dbReference type="InterPro" id="IPR013249">
    <property type="entry name" value="RNA_pol_sigma70_r4_t2"/>
</dbReference>
<keyword evidence="4" id="KW-0731">Sigma factor</keyword>
<comment type="caution">
    <text evidence="8">The sequence shown here is derived from an EMBL/GenBank/DDBJ whole genome shotgun (WGS) entry which is preliminary data.</text>
</comment>
<comment type="subunit">
    <text evidence="2">Interacts transiently with the RNA polymerase catalytic core formed by RpoA, RpoB, RpoC and RpoZ (2 alpha, 1 beta, 1 beta' and 1 omega subunit) to form the RNA polymerase holoenzyme that can initiate transcription.</text>
</comment>
<feature type="domain" description="RNA polymerase sigma-70 region 2" evidence="6">
    <location>
        <begin position="14"/>
        <end position="77"/>
    </location>
</feature>
<evidence type="ECO:0000259" key="6">
    <source>
        <dbReference type="Pfam" id="PF04542"/>
    </source>
</evidence>